<protein>
    <submittedName>
        <fullName evidence="2">Uncharacterized protein</fullName>
    </submittedName>
</protein>
<name>A0A7R9MR71_9ACAR</name>
<organism evidence="2">
    <name type="scientific">Oppiella nova</name>
    <dbReference type="NCBI Taxonomy" id="334625"/>
    <lineage>
        <taxon>Eukaryota</taxon>
        <taxon>Metazoa</taxon>
        <taxon>Ecdysozoa</taxon>
        <taxon>Arthropoda</taxon>
        <taxon>Chelicerata</taxon>
        <taxon>Arachnida</taxon>
        <taxon>Acari</taxon>
        <taxon>Acariformes</taxon>
        <taxon>Sarcoptiformes</taxon>
        <taxon>Oribatida</taxon>
        <taxon>Brachypylina</taxon>
        <taxon>Oppioidea</taxon>
        <taxon>Oppiidae</taxon>
        <taxon>Oppiella</taxon>
    </lineage>
</organism>
<sequence length="63" mass="7049">MYTTCIPVPCISLHRLPEAQYMCTHTHPQPPLWDTGHTRPGSLTPTPDYSLSPINPGVRRVIP</sequence>
<evidence type="ECO:0000313" key="3">
    <source>
        <dbReference type="Proteomes" id="UP000728032"/>
    </source>
</evidence>
<accession>A0A7R9MR71</accession>
<evidence type="ECO:0000256" key="1">
    <source>
        <dbReference type="SAM" id="MobiDB-lite"/>
    </source>
</evidence>
<proteinExistence type="predicted"/>
<gene>
    <name evidence="2" type="ORF">ONB1V03_LOCUS21591</name>
</gene>
<feature type="region of interest" description="Disordered" evidence="1">
    <location>
        <begin position="30"/>
        <end position="50"/>
    </location>
</feature>
<reference evidence="2" key="1">
    <citation type="submission" date="2020-11" db="EMBL/GenBank/DDBJ databases">
        <authorList>
            <person name="Tran Van P."/>
        </authorList>
    </citation>
    <scope>NUCLEOTIDE SEQUENCE</scope>
</reference>
<dbReference type="AlphaFoldDB" id="A0A7R9MR71"/>
<evidence type="ECO:0000313" key="2">
    <source>
        <dbReference type="EMBL" id="CAD7665033.1"/>
    </source>
</evidence>
<dbReference type="EMBL" id="OC957617">
    <property type="protein sequence ID" value="CAD7665033.1"/>
    <property type="molecule type" value="Genomic_DNA"/>
</dbReference>
<keyword evidence="3" id="KW-1185">Reference proteome</keyword>
<dbReference type="EMBL" id="CAJPVJ010042792">
    <property type="protein sequence ID" value="CAG2182170.1"/>
    <property type="molecule type" value="Genomic_DNA"/>
</dbReference>
<dbReference type="Proteomes" id="UP000728032">
    <property type="component" value="Unassembled WGS sequence"/>
</dbReference>
<feature type="compositionally biased region" description="Polar residues" evidence="1">
    <location>
        <begin position="41"/>
        <end position="50"/>
    </location>
</feature>